<dbReference type="Gene3D" id="3.40.50.300">
    <property type="entry name" value="P-loop containing nucleotide triphosphate hydrolases"/>
    <property type="match status" value="1"/>
</dbReference>
<dbReference type="InterPro" id="IPR051943">
    <property type="entry name" value="TRAFAC_Dynamin-like_GTPase"/>
</dbReference>
<protein>
    <submittedName>
        <fullName evidence="2">GTP-binding protein</fullName>
    </submittedName>
</protein>
<dbReference type="PANTHER" id="PTHR43681:SF1">
    <property type="entry name" value="SARCALUMENIN"/>
    <property type="match status" value="1"/>
</dbReference>
<organism evidence="2 3">
    <name type="scientific">Pseudonocardia acidicola</name>
    <dbReference type="NCBI Taxonomy" id="2724939"/>
    <lineage>
        <taxon>Bacteria</taxon>
        <taxon>Bacillati</taxon>
        <taxon>Actinomycetota</taxon>
        <taxon>Actinomycetes</taxon>
        <taxon>Pseudonocardiales</taxon>
        <taxon>Pseudonocardiaceae</taxon>
        <taxon>Pseudonocardia</taxon>
    </lineage>
</organism>
<dbReference type="SUPFAM" id="SSF52540">
    <property type="entry name" value="P-loop containing nucleoside triphosphate hydrolases"/>
    <property type="match status" value="1"/>
</dbReference>
<dbReference type="InterPro" id="IPR045063">
    <property type="entry name" value="Dynamin_N"/>
</dbReference>
<sequence>MSPLMTELRHLLDAAALAFAGTTRGQEIAAVRARLDEPMRIAIAGRVKAGKSTLLNALVGAELAPTDAGECTRVVTWYREGPAPRVLVQPHGGEPLPAAYRRENGALQVDLAGRSAEDVERILVDWPSAALRPFALIDTPGIDSVHEGVSRRTARALGAGGRAGVADAVVYLLRHVHSADLNFLEAFSADRSTAPSPVHCVGVLSRADEVGAGRLDAMESGIRVAERYRRDPRLRGLCSTVLPVSALLAQGGATFTEDDAAALAALAGADRTVVDDLLLDATTFAGPTPADPGGVGPQVRRHLLDRIGVFGVRLALHLLREGRARGATELGRALVRASGLDDLRQVLLNRLAPRRDLLKARAALRALDDLLREHPEDPAVQALAARLEALTAGAHELAEAGLLSVLRRAELDLSDGEIDAAERVLGAHGPDHTARLGLDPWSAPQVVAAAARAELERWQRRSESPFAGPDTVRAARILVRSCEAVTRQAEQAHAAGAG</sequence>
<keyword evidence="3" id="KW-1185">Reference proteome</keyword>
<dbReference type="RefSeq" id="WP_169379103.1">
    <property type="nucleotide sequence ID" value="NZ_JAAXLA010000001.1"/>
</dbReference>
<dbReference type="Pfam" id="PF00350">
    <property type="entry name" value="Dynamin_N"/>
    <property type="match status" value="1"/>
</dbReference>
<accession>A0ABX1S2E8</accession>
<proteinExistence type="predicted"/>
<feature type="domain" description="Dynamin N-terminal" evidence="1">
    <location>
        <begin position="41"/>
        <end position="149"/>
    </location>
</feature>
<evidence type="ECO:0000313" key="3">
    <source>
        <dbReference type="Proteomes" id="UP000820669"/>
    </source>
</evidence>
<name>A0ABX1S2E8_9PSEU</name>
<comment type="caution">
    <text evidence="2">The sequence shown here is derived from an EMBL/GenBank/DDBJ whole genome shotgun (WGS) entry which is preliminary data.</text>
</comment>
<evidence type="ECO:0000259" key="1">
    <source>
        <dbReference type="Pfam" id="PF00350"/>
    </source>
</evidence>
<dbReference type="EMBL" id="JAAXLA010000001">
    <property type="protein sequence ID" value="NMH95720.1"/>
    <property type="molecule type" value="Genomic_DNA"/>
</dbReference>
<dbReference type="InterPro" id="IPR027417">
    <property type="entry name" value="P-loop_NTPase"/>
</dbReference>
<dbReference type="Proteomes" id="UP000820669">
    <property type="component" value="Unassembled WGS sequence"/>
</dbReference>
<gene>
    <name evidence="2" type="ORF">HF526_00025</name>
</gene>
<dbReference type="PANTHER" id="PTHR43681">
    <property type="entry name" value="TRANSMEMBRANE GTPASE FZO"/>
    <property type="match status" value="1"/>
</dbReference>
<reference evidence="2 3" key="1">
    <citation type="submission" date="2020-04" db="EMBL/GenBank/DDBJ databases">
        <authorList>
            <person name="Klaysubun C."/>
            <person name="Duangmal K."/>
            <person name="Lipun K."/>
        </authorList>
    </citation>
    <scope>NUCLEOTIDE SEQUENCE [LARGE SCALE GENOMIC DNA]</scope>
    <source>
        <strain evidence="2 3">K10HN5</strain>
    </source>
</reference>
<evidence type="ECO:0000313" key="2">
    <source>
        <dbReference type="EMBL" id="NMH95720.1"/>
    </source>
</evidence>